<protein>
    <submittedName>
        <fullName evidence="1">Uncharacterized protein</fullName>
    </submittedName>
</protein>
<dbReference type="Proteomes" id="UP000694544">
    <property type="component" value="Unplaced"/>
</dbReference>
<dbReference type="AlphaFoldDB" id="A0A8C6DSW7"/>
<dbReference type="GO" id="GO:0005739">
    <property type="term" value="C:mitochondrion"/>
    <property type="evidence" value="ECO:0007669"/>
    <property type="project" value="InterPro"/>
</dbReference>
<reference evidence="1" key="2">
    <citation type="submission" date="2025-09" db="UniProtKB">
        <authorList>
            <consortium name="Ensembl"/>
        </authorList>
    </citation>
    <scope>IDENTIFICATION</scope>
</reference>
<dbReference type="Ensembl" id="ENSMMST00000023177.1">
    <property type="protein sequence ID" value="ENSMMSP00000020998.1"/>
    <property type="gene ID" value="ENSMMSG00000015763.1"/>
</dbReference>
<accession>A0A8C6DSW7</accession>
<dbReference type="PANTHER" id="PTHR12840">
    <property type="entry name" value="NADH-UBIQUINONE OXIDOREDUCTASE ASHI SUBUNIT"/>
    <property type="match status" value="1"/>
</dbReference>
<dbReference type="PANTHER" id="PTHR12840:SF1">
    <property type="entry name" value="NADH DEHYDROGENASE [UBIQUINONE] 1 BETA SUBCOMPLEX SUBUNIT 8, MITOCHONDRIAL"/>
    <property type="match status" value="1"/>
</dbReference>
<proteinExistence type="predicted"/>
<evidence type="ECO:0000313" key="1">
    <source>
        <dbReference type="Ensembl" id="ENSMMSP00000020998.1"/>
    </source>
</evidence>
<name>A0A8C6DSW7_MOSMO</name>
<reference evidence="1" key="1">
    <citation type="submission" date="2025-08" db="UniProtKB">
        <authorList>
            <consortium name="Ensembl"/>
        </authorList>
    </citation>
    <scope>IDENTIFICATION</scope>
</reference>
<organism evidence="1 2">
    <name type="scientific">Moschus moschiferus</name>
    <name type="common">Siberian musk deer</name>
    <name type="synonym">Moschus sibiricus</name>
    <dbReference type="NCBI Taxonomy" id="68415"/>
    <lineage>
        <taxon>Eukaryota</taxon>
        <taxon>Metazoa</taxon>
        <taxon>Chordata</taxon>
        <taxon>Craniata</taxon>
        <taxon>Vertebrata</taxon>
        <taxon>Euteleostomi</taxon>
        <taxon>Mammalia</taxon>
        <taxon>Eutheria</taxon>
        <taxon>Laurasiatheria</taxon>
        <taxon>Artiodactyla</taxon>
        <taxon>Ruminantia</taxon>
        <taxon>Pecora</taxon>
        <taxon>Moschidae</taxon>
        <taxon>Moschus</taxon>
    </lineage>
</organism>
<dbReference type="InterPro" id="IPR008699">
    <property type="entry name" value="NDUFB8"/>
</dbReference>
<keyword evidence="2" id="KW-1185">Reference proteome</keyword>
<sequence>RWRGQQKDLKCQWREKEAERDIFPAREDSEQAQDMLQGSYPKTLEEQVATAKKYNIQVEDEEPWLDDGIMGYGNYLKFPDSSQQERDPWCDWDHPDLMLNWGEPRPHSGD</sequence>
<dbReference type="GeneTree" id="ENSGT00390000000628"/>
<evidence type="ECO:0000313" key="2">
    <source>
        <dbReference type="Proteomes" id="UP000694544"/>
    </source>
</evidence>
<dbReference type="Pfam" id="PF05821">
    <property type="entry name" value="NDUF_B8"/>
    <property type="match status" value="1"/>
</dbReference>